<comment type="caution">
    <text evidence="16">Lacks conserved residue(s) required for the propagation of feature annotation.</text>
</comment>
<evidence type="ECO:0000256" key="12">
    <source>
        <dbReference type="ARBA" id="ARBA00023065"/>
    </source>
</evidence>
<dbReference type="GO" id="GO:0010181">
    <property type="term" value="F:FMN binding"/>
    <property type="evidence" value="ECO:0007669"/>
    <property type="project" value="UniProtKB-UniRule"/>
</dbReference>
<dbReference type="HAMAP" id="MF_00427">
    <property type="entry name" value="NqrC"/>
    <property type="match status" value="1"/>
</dbReference>
<comment type="subcellular location">
    <subcellularLocation>
        <location evidence="16">Cell membrane</location>
        <topology evidence="16">Single-pass membrane protein</topology>
    </subcellularLocation>
</comment>
<keyword evidence="11 16" id="KW-0915">Sodium</keyword>
<keyword evidence="5 16" id="KW-0285">Flavoprotein</keyword>
<evidence type="ECO:0000256" key="17">
    <source>
        <dbReference type="PIRNR" id="PIRNR009437"/>
    </source>
</evidence>
<dbReference type="NCBIfam" id="TIGR01938">
    <property type="entry name" value="nqrC"/>
    <property type="match status" value="1"/>
</dbReference>
<dbReference type="InterPro" id="IPR007329">
    <property type="entry name" value="FMN-bd"/>
</dbReference>
<keyword evidence="14 16" id="KW-0472">Membrane</keyword>
<comment type="function">
    <text evidence="16">NQR complex catalyzes the reduction of ubiquinone-1 to ubiquinol by two successive reactions, coupled with the transport of Na(+) ions from the cytoplasm to the periplasm. NqrA to NqrE are probably involved in the second step, the conversion of ubisemiquinone to ubiquinol.</text>
</comment>
<keyword evidence="13 16" id="KW-0830">Ubiquinone</keyword>
<dbReference type="InterPro" id="IPR010204">
    <property type="entry name" value="NqrC"/>
</dbReference>
<reference evidence="19 20" key="1">
    <citation type="submission" date="2015-09" db="EMBL/GenBank/DDBJ databases">
        <title>Identification and resolution of microdiversity through metagenomic sequencing of parallel consortia.</title>
        <authorList>
            <person name="Nelson W.C."/>
            <person name="Romine M.F."/>
            <person name="Lindemann S.R."/>
        </authorList>
    </citation>
    <scope>NUCLEOTIDE SEQUENCE [LARGE SCALE GENOMIC DNA]</scope>
    <source>
        <strain evidence="19">HL-55</strain>
    </source>
</reference>
<evidence type="ECO:0000256" key="9">
    <source>
        <dbReference type="ARBA" id="ARBA00022989"/>
    </source>
</evidence>
<sequence>MAKAKDTVSRTLLVALVLSVVFSVVVSTAAVVLRPAQIMNQNLDIKTNILAAAGMLKEGASAEEIEEEFSRFDVRLLDLDSGNFVEPSDVGVEDPMKYDMYKAASDPQMSTNIPSSEDKAGIKRRPNVAKIYTLTENDELVRVVLPVHGYGLWSTLYGFVSLEGDANTIEGLGFYDHAETPGLGGEVDNPRWKSQWVGKEVYGDDLQEPQVRLVKGGVSSDAADREHKVDALSGATLTSRGVEQLVNYWMGDRGYAPFLKKLREGEV</sequence>
<evidence type="ECO:0000256" key="7">
    <source>
        <dbReference type="ARBA" id="ARBA00022692"/>
    </source>
</evidence>
<evidence type="ECO:0000256" key="14">
    <source>
        <dbReference type="ARBA" id="ARBA00023136"/>
    </source>
</evidence>
<dbReference type="EMBL" id="LJZQ01000005">
    <property type="protein sequence ID" value="KPQ29683.1"/>
    <property type="molecule type" value="Genomic_DNA"/>
</dbReference>
<dbReference type="STRING" id="1305731.GCA_000934705_01629"/>
<dbReference type="Proteomes" id="UP000050416">
    <property type="component" value="Unassembled WGS sequence"/>
</dbReference>
<dbReference type="EC" id="7.2.1.1" evidence="16 17"/>
<evidence type="ECO:0000259" key="18">
    <source>
        <dbReference type="SMART" id="SM00900"/>
    </source>
</evidence>
<dbReference type="NCBIfam" id="NF003749">
    <property type="entry name" value="PRK05346.1-5"/>
    <property type="match status" value="1"/>
</dbReference>
<evidence type="ECO:0000256" key="8">
    <source>
        <dbReference type="ARBA" id="ARBA00022967"/>
    </source>
</evidence>
<evidence type="ECO:0000256" key="15">
    <source>
        <dbReference type="ARBA" id="ARBA00023201"/>
    </source>
</evidence>
<keyword evidence="8 16" id="KW-1278">Translocase</keyword>
<evidence type="ECO:0000256" key="6">
    <source>
        <dbReference type="ARBA" id="ARBA00022643"/>
    </source>
</evidence>
<comment type="caution">
    <text evidence="19">The sequence shown here is derived from an EMBL/GenBank/DDBJ whole genome shotgun (WGS) entry which is preliminary data.</text>
</comment>
<evidence type="ECO:0000256" key="16">
    <source>
        <dbReference type="HAMAP-Rule" id="MF_00427"/>
    </source>
</evidence>
<keyword evidence="19" id="KW-0560">Oxidoreductase</keyword>
<evidence type="ECO:0000313" key="19">
    <source>
        <dbReference type="EMBL" id="KPQ29683.1"/>
    </source>
</evidence>
<evidence type="ECO:0000256" key="13">
    <source>
        <dbReference type="ARBA" id="ARBA00023075"/>
    </source>
</evidence>
<evidence type="ECO:0000256" key="1">
    <source>
        <dbReference type="ARBA" id="ARBA00022448"/>
    </source>
</evidence>
<keyword evidence="15 16" id="KW-0739">Sodium transport</keyword>
<evidence type="ECO:0000256" key="11">
    <source>
        <dbReference type="ARBA" id="ARBA00023053"/>
    </source>
</evidence>
<dbReference type="OrthoDB" id="9786835at2"/>
<dbReference type="PANTHER" id="PTHR37838">
    <property type="entry name" value="NA(+)-TRANSLOCATING NADH-QUINONE REDUCTASE SUBUNIT C"/>
    <property type="match status" value="1"/>
</dbReference>
<feature type="modified residue" description="FMN phosphoryl threonine" evidence="16">
    <location>
        <position position="236"/>
    </location>
</feature>
<comment type="cofactor">
    <cofactor evidence="16 17">
        <name>FMN</name>
        <dbReference type="ChEBI" id="CHEBI:58210"/>
    </cofactor>
</comment>
<evidence type="ECO:0000256" key="3">
    <source>
        <dbReference type="ARBA" id="ARBA00022519"/>
    </source>
</evidence>
<keyword evidence="4 16" id="KW-0597">Phosphoprotein</keyword>
<evidence type="ECO:0000256" key="5">
    <source>
        <dbReference type="ARBA" id="ARBA00022630"/>
    </source>
</evidence>
<name>A0A0P7Z596_9GAMM</name>
<proteinExistence type="inferred from homology"/>
<evidence type="ECO:0000313" key="20">
    <source>
        <dbReference type="Proteomes" id="UP000050416"/>
    </source>
</evidence>
<dbReference type="Pfam" id="PF04205">
    <property type="entry name" value="FMN_bind"/>
    <property type="match status" value="1"/>
</dbReference>
<dbReference type="GO" id="GO:0005886">
    <property type="term" value="C:plasma membrane"/>
    <property type="evidence" value="ECO:0007669"/>
    <property type="project" value="UniProtKB-SubCell"/>
</dbReference>
<protein>
    <recommendedName>
        <fullName evidence="16 17">Na(+)-translocating NADH-quinone reductase subunit C</fullName>
        <shortName evidence="16 17">Na(+)-NQR subunit C</shortName>
        <shortName evidence="16 17">Na(+)-translocating NQR subunit C</shortName>
        <ecNumber evidence="16 17">7.2.1.1</ecNumber>
    </recommendedName>
    <alternativeName>
        <fullName evidence="16 17">NQR complex subunit C</fullName>
    </alternativeName>
    <alternativeName>
        <fullName evidence="16 17">NQR-1 subunit C</fullName>
    </alternativeName>
</protein>
<dbReference type="PANTHER" id="PTHR37838:SF1">
    <property type="entry name" value="NA(+)-TRANSLOCATING NADH-QUINONE REDUCTASE SUBUNIT C"/>
    <property type="match status" value="1"/>
</dbReference>
<evidence type="ECO:0000256" key="2">
    <source>
        <dbReference type="ARBA" id="ARBA00022475"/>
    </source>
</evidence>
<dbReference type="SMART" id="SM00900">
    <property type="entry name" value="FMN_bind"/>
    <property type="match status" value="1"/>
</dbReference>
<keyword evidence="1 16" id="KW-0813">Transport</keyword>
<keyword evidence="2 16" id="KW-1003">Cell membrane</keyword>
<comment type="catalytic activity">
    <reaction evidence="16 17">
        <text>a ubiquinone + n Na(+)(in) + NADH + H(+) = a ubiquinol + n Na(+)(out) + NAD(+)</text>
        <dbReference type="Rhea" id="RHEA:47748"/>
        <dbReference type="Rhea" id="RHEA-COMP:9565"/>
        <dbReference type="Rhea" id="RHEA-COMP:9566"/>
        <dbReference type="ChEBI" id="CHEBI:15378"/>
        <dbReference type="ChEBI" id="CHEBI:16389"/>
        <dbReference type="ChEBI" id="CHEBI:17976"/>
        <dbReference type="ChEBI" id="CHEBI:29101"/>
        <dbReference type="ChEBI" id="CHEBI:57540"/>
        <dbReference type="ChEBI" id="CHEBI:57945"/>
        <dbReference type="EC" id="7.2.1.1"/>
    </reaction>
</comment>
<comment type="similarity">
    <text evidence="16 17">Belongs to the NqrC family.</text>
</comment>
<feature type="domain" description="FMN-binding" evidence="18">
    <location>
        <begin position="151"/>
        <end position="253"/>
    </location>
</feature>
<keyword evidence="12 16" id="KW-0406">Ion transport</keyword>
<organism evidence="19 20">
    <name type="scientific">Marinobacter excellens HL-55</name>
    <dbReference type="NCBI Taxonomy" id="1305731"/>
    <lineage>
        <taxon>Bacteria</taxon>
        <taxon>Pseudomonadati</taxon>
        <taxon>Pseudomonadota</taxon>
        <taxon>Gammaproteobacteria</taxon>
        <taxon>Pseudomonadales</taxon>
        <taxon>Marinobacteraceae</taxon>
        <taxon>Marinobacter</taxon>
    </lineage>
</organism>
<comment type="subunit">
    <text evidence="16 17">Composed of six subunits; NqrA, NqrB, NqrC, NqrD, NqrE and NqrF.</text>
</comment>
<dbReference type="GO" id="GO:0006814">
    <property type="term" value="P:sodium ion transport"/>
    <property type="evidence" value="ECO:0007669"/>
    <property type="project" value="UniProtKB-UniRule"/>
</dbReference>
<accession>A0A0P7Z596</accession>
<keyword evidence="9 16" id="KW-1133">Transmembrane helix</keyword>
<dbReference type="PATRIC" id="fig|1305731.5.peg.2205"/>
<gene>
    <name evidence="16 19" type="primary">nqrC</name>
    <name evidence="19" type="ORF">HLUCCX14_05650</name>
</gene>
<dbReference type="AlphaFoldDB" id="A0A0P7Z596"/>
<dbReference type="GO" id="GO:0016655">
    <property type="term" value="F:oxidoreductase activity, acting on NAD(P)H, quinone or similar compound as acceptor"/>
    <property type="evidence" value="ECO:0007669"/>
    <property type="project" value="UniProtKB-UniRule"/>
</dbReference>
<keyword evidence="6 16" id="KW-0288">FMN</keyword>
<keyword evidence="7 16" id="KW-0812">Transmembrane</keyword>
<keyword evidence="10 16" id="KW-0520">NAD</keyword>
<evidence type="ECO:0000256" key="10">
    <source>
        <dbReference type="ARBA" id="ARBA00023027"/>
    </source>
</evidence>
<keyword evidence="3" id="KW-0997">Cell inner membrane</keyword>
<evidence type="ECO:0000256" key="4">
    <source>
        <dbReference type="ARBA" id="ARBA00022553"/>
    </source>
</evidence>
<dbReference type="PIRSF" id="PIRSF009437">
    <property type="entry name" value="NQR-1_subunit_C"/>
    <property type="match status" value="1"/>
</dbReference>